<dbReference type="AlphaFoldDB" id="A0A562T0A7"/>
<comment type="similarity">
    <text evidence="2 5">Belongs to the acyl-CoA dehydrogenase family.</text>
</comment>
<dbReference type="InterPro" id="IPR009100">
    <property type="entry name" value="AcylCoA_DH/oxidase_NM_dom_sf"/>
</dbReference>
<evidence type="ECO:0000256" key="5">
    <source>
        <dbReference type="RuleBase" id="RU362125"/>
    </source>
</evidence>
<dbReference type="InterPro" id="IPR006091">
    <property type="entry name" value="Acyl-CoA_Oxase/DH_mid-dom"/>
</dbReference>
<comment type="caution">
    <text evidence="9">The sequence shown here is derived from an EMBL/GenBank/DDBJ whole genome shotgun (WGS) entry which is preliminary data.</text>
</comment>
<dbReference type="Gene3D" id="1.20.140.10">
    <property type="entry name" value="Butyryl-CoA Dehydrogenase, subunit A, domain 3"/>
    <property type="match status" value="1"/>
</dbReference>
<organism evidence="9 10">
    <name type="scientific">Chitinophaga japonensis</name>
    <name type="common">Flexibacter japonensis</name>
    <dbReference type="NCBI Taxonomy" id="104662"/>
    <lineage>
        <taxon>Bacteria</taxon>
        <taxon>Pseudomonadati</taxon>
        <taxon>Bacteroidota</taxon>
        <taxon>Chitinophagia</taxon>
        <taxon>Chitinophagales</taxon>
        <taxon>Chitinophagaceae</taxon>
        <taxon>Chitinophaga</taxon>
    </lineage>
</organism>
<evidence type="ECO:0000256" key="3">
    <source>
        <dbReference type="ARBA" id="ARBA00022630"/>
    </source>
</evidence>
<dbReference type="RefSeq" id="WP_145716694.1">
    <property type="nucleotide sequence ID" value="NZ_BAAAFY010000004.1"/>
</dbReference>
<sequence>MNYPSLTTTGFLEQLETLLRTFDCHRYPAGHMPRYDWKKLVEAGVVLPIIPKHLGGRGSHEEVCHIIRKAAYYNVSLAIYINITGLLFIRNVMNHGSPQIRQEFLDDLYEHAALGGFAVTDPVSGSDPTLMQAFYEKVEGGYRVTGRKHWQAFSKTADWWLIMAREAGDRAGEFNGFIHRRANGGFDTLQLYSPAGTRLIDYGMNKMNVFIPDHARLAVDHMSFTMLLELIGAAWSQWAAIACGFLERIYAEALAYVQSRPTAGGTVMDIGYVQYRLGVMAAASQVCQALYLYVLHQTDCVQSEIRDIFVVRAVKTLASDLMLDAALHYQQLCGGEGYRYHVSSNIAAQAMQDARGFSILGGSNDMIYPLITRHFLDACGEQGHLTFFSMLGSFPHTAPSARYIAAYAPALEKMPEGHAEMVLYGKVLARLFGITAITLYSAEMELTEANTRSAIACCVAGIAGIIAELAATAVMVEVSGKK</sequence>
<feature type="domain" description="Acyl-CoA oxidase/dehydrogenase middle" evidence="7">
    <location>
        <begin position="116"/>
        <end position="200"/>
    </location>
</feature>
<reference evidence="9 10" key="1">
    <citation type="journal article" date="2013" name="Stand. Genomic Sci.">
        <title>Genomic Encyclopedia of Type Strains, Phase I: The one thousand microbial genomes (KMG-I) project.</title>
        <authorList>
            <person name="Kyrpides N.C."/>
            <person name="Woyke T."/>
            <person name="Eisen J.A."/>
            <person name="Garrity G."/>
            <person name="Lilburn T.G."/>
            <person name="Beck B.J."/>
            <person name="Whitman W.B."/>
            <person name="Hugenholtz P."/>
            <person name="Klenk H.P."/>
        </authorList>
    </citation>
    <scope>NUCLEOTIDE SEQUENCE [LARGE SCALE GENOMIC DNA]</scope>
    <source>
        <strain evidence="9 10">DSM 13484</strain>
    </source>
</reference>
<dbReference type="EMBL" id="VLLG01000004">
    <property type="protein sequence ID" value="TWI86694.1"/>
    <property type="molecule type" value="Genomic_DNA"/>
</dbReference>
<dbReference type="Pfam" id="PF00441">
    <property type="entry name" value="Acyl-CoA_dh_1"/>
    <property type="match status" value="1"/>
</dbReference>
<dbReference type="PANTHER" id="PTHR43884">
    <property type="entry name" value="ACYL-COA DEHYDROGENASE"/>
    <property type="match status" value="1"/>
</dbReference>
<gene>
    <name evidence="9" type="ORF">LX66_3957</name>
</gene>
<feature type="domain" description="Acyl-CoA dehydrogenase/oxidase N-terminal" evidence="8">
    <location>
        <begin position="29"/>
        <end position="108"/>
    </location>
</feature>
<dbReference type="InterPro" id="IPR013786">
    <property type="entry name" value="AcylCoA_DH/ox_N"/>
</dbReference>
<dbReference type="InterPro" id="IPR046373">
    <property type="entry name" value="Acyl-CoA_Oxase/DH_mid-dom_sf"/>
</dbReference>
<dbReference type="OrthoDB" id="9802867at2"/>
<dbReference type="Gene3D" id="1.10.540.10">
    <property type="entry name" value="Acyl-CoA dehydrogenase/oxidase, N-terminal domain"/>
    <property type="match status" value="1"/>
</dbReference>
<keyword evidence="10" id="KW-1185">Reference proteome</keyword>
<dbReference type="Gene3D" id="2.40.110.10">
    <property type="entry name" value="Butyryl-CoA Dehydrogenase, subunit A, domain 2"/>
    <property type="match status" value="1"/>
</dbReference>
<protein>
    <submittedName>
        <fullName evidence="9">Alkylation response protein AidB-like acyl-CoA dehydrogenase</fullName>
    </submittedName>
</protein>
<evidence type="ECO:0000259" key="7">
    <source>
        <dbReference type="Pfam" id="PF02770"/>
    </source>
</evidence>
<keyword evidence="5" id="KW-0560">Oxidoreductase</keyword>
<dbReference type="GO" id="GO:0050660">
    <property type="term" value="F:flavin adenine dinucleotide binding"/>
    <property type="evidence" value="ECO:0007669"/>
    <property type="project" value="InterPro"/>
</dbReference>
<dbReference type="InterPro" id="IPR036250">
    <property type="entry name" value="AcylCo_DH-like_C"/>
</dbReference>
<dbReference type="SUPFAM" id="SSF47203">
    <property type="entry name" value="Acyl-CoA dehydrogenase C-terminal domain-like"/>
    <property type="match status" value="1"/>
</dbReference>
<accession>A0A562T0A7</accession>
<feature type="domain" description="Acyl-CoA dehydrogenase/oxidase C-terminal" evidence="6">
    <location>
        <begin position="239"/>
        <end position="374"/>
    </location>
</feature>
<evidence type="ECO:0000259" key="8">
    <source>
        <dbReference type="Pfam" id="PF02771"/>
    </source>
</evidence>
<dbReference type="PANTHER" id="PTHR43884:SF12">
    <property type="entry name" value="ISOVALERYL-COA DEHYDROGENASE, MITOCHONDRIAL-RELATED"/>
    <property type="match status" value="1"/>
</dbReference>
<evidence type="ECO:0000313" key="9">
    <source>
        <dbReference type="EMBL" id="TWI86694.1"/>
    </source>
</evidence>
<dbReference type="Proteomes" id="UP000316778">
    <property type="component" value="Unassembled WGS sequence"/>
</dbReference>
<evidence type="ECO:0000313" key="10">
    <source>
        <dbReference type="Proteomes" id="UP000316778"/>
    </source>
</evidence>
<dbReference type="Pfam" id="PF02770">
    <property type="entry name" value="Acyl-CoA_dh_M"/>
    <property type="match status" value="1"/>
</dbReference>
<name>A0A562T0A7_CHIJA</name>
<dbReference type="InterPro" id="IPR037069">
    <property type="entry name" value="AcylCoA_DH/ox_N_sf"/>
</dbReference>
<evidence type="ECO:0000256" key="2">
    <source>
        <dbReference type="ARBA" id="ARBA00009347"/>
    </source>
</evidence>
<evidence type="ECO:0000256" key="4">
    <source>
        <dbReference type="ARBA" id="ARBA00022827"/>
    </source>
</evidence>
<keyword evidence="3 5" id="KW-0285">Flavoprotein</keyword>
<evidence type="ECO:0000256" key="1">
    <source>
        <dbReference type="ARBA" id="ARBA00001974"/>
    </source>
</evidence>
<keyword evidence="4 5" id="KW-0274">FAD</keyword>
<proteinExistence type="inferred from homology"/>
<evidence type="ECO:0000259" key="6">
    <source>
        <dbReference type="Pfam" id="PF00441"/>
    </source>
</evidence>
<comment type="cofactor">
    <cofactor evidence="1 5">
        <name>FAD</name>
        <dbReference type="ChEBI" id="CHEBI:57692"/>
    </cofactor>
</comment>
<dbReference type="SUPFAM" id="SSF56645">
    <property type="entry name" value="Acyl-CoA dehydrogenase NM domain-like"/>
    <property type="match status" value="1"/>
</dbReference>
<dbReference type="Pfam" id="PF02771">
    <property type="entry name" value="Acyl-CoA_dh_N"/>
    <property type="match status" value="1"/>
</dbReference>
<dbReference type="InterPro" id="IPR009075">
    <property type="entry name" value="AcylCo_DH/oxidase_C"/>
</dbReference>
<dbReference type="GO" id="GO:0003995">
    <property type="term" value="F:acyl-CoA dehydrogenase activity"/>
    <property type="evidence" value="ECO:0007669"/>
    <property type="project" value="TreeGrafter"/>
</dbReference>